<dbReference type="CDD" id="cd00495">
    <property type="entry name" value="Ribosomal_L25_TL5_CTC"/>
    <property type="match status" value="1"/>
</dbReference>
<dbReference type="SUPFAM" id="SSF50715">
    <property type="entry name" value="Ribosomal protein L25-like"/>
    <property type="match status" value="1"/>
</dbReference>
<organism evidence="8 9">
    <name type="scientific">Paenibacillus ginsengarvi</name>
    <dbReference type="NCBI Taxonomy" id="400777"/>
    <lineage>
        <taxon>Bacteria</taxon>
        <taxon>Bacillati</taxon>
        <taxon>Bacillota</taxon>
        <taxon>Bacilli</taxon>
        <taxon>Bacillales</taxon>
        <taxon>Paenibacillaceae</taxon>
        <taxon>Paenibacillus</taxon>
    </lineage>
</organism>
<keyword evidence="4 5" id="KW-0687">Ribonucleoprotein</keyword>
<sequence>MTTTHFQAEPRVRLQPAGLRRLRKEGRLPAVVFGKRADNTMIHLSTSEFQKWLRQGASGFIELEVAGKQPFTVLLEDIQRHSVTRELLHVDFQLVQSNEVVRTKIPVKFSGTPIGTKQGGVVQIQRAFIEVEALPKHLPTEVELDIGGMEVGESLHVRDAEFASEVTVISESHEFLLSVVKP</sequence>
<dbReference type="InterPro" id="IPR011035">
    <property type="entry name" value="Ribosomal_bL25/Gln-tRNA_synth"/>
</dbReference>
<dbReference type="HAMAP" id="MF_01334">
    <property type="entry name" value="Ribosomal_bL25_CTC"/>
    <property type="match status" value="1"/>
</dbReference>
<keyword evidence="1 5" id="KW-0699">rRNA-binding</keyword>
<evidence type="ECO:0000313" key="9">
    <source>
        <dbReference type="Proteomes" id="UP000282311"/>
    </source>
</evidence>
<dbReference type="NCBIfam" id="TIGR00731">
    <property type="entry name" value="bL25_bact_ctc"/>
    <property type="match status" value="1"/>
</dbReference>
<dbReference type="InterPro" id="IPR020056">
    <property type="entry name" value="Rbsml_bL25/Gln-tRNA_synth_N"/>
</dbReference>
<evidence type="ECO:0000259" key="7">
    <source>
        <dbReference type="Pfam" id="PF14693"/>
    </source>
</evidence>
<dbReference type="InterPro" id="IPR001021">
    <property type="entry name" value="Ribosomal_bL25_long"/>
</dbReference>
<proteinExistence type="inferred from homology"/>
<evidence type="ECO:0000256" key="1">
    <source>
        <dbReference type="ARBA" id="ARBA00022730"/>
    </source>
</evidence>
<dbReference type="GO" id="GO:0003735">
    <property type="term" value="F:structural constituent of ribosome"/>
    <property type="evidence" value="ECO:0007669"/>
    <property type="project" value="InterPro"/>
</dbReference>
<dbReference type="InterPro" id="IPR037121">
    <property type="entry name" value="Ribosomal_bL25_C"/>
</dbReference>
<evidence type="ECO:0000259" key="6">
    <source>
        <dbReference type="Pfam" id="PF01386"/>
    </source>
</evidence>
<dbReference type="GO" id="GO:0008097">
    <property type="term" value="F:5S rRNA binding"/>
    <property type="evidence" value="ECO:0007669"/>
    <property type="project" value="InterPro"/>
</dbReference>
<name>A0A3B0BRF1_9BACL</name>
<comment type="similarity">
    <text evidence="5">Belongs to the bacterial ribosomal protein bL25 family. CTC subfamily.</text>
</comment>
<gene>
    <name evidence="5" type="primary">rplY</name>
    <name evidence="5" type="synonym">ctc</name>
    <name evidence="8" type="ORF">D7M11_25840</name>
</gene>
<keyword evidence="2 5" id="KW-0694">RNA-binding</keyword>
<comment type="function">
    <text evidence="5">This is one of the proteins that binds to the 5S RNA in the ribosome where it forms part of the central protuberance.</text>
</comment>
<evidence type="ECO:0000256" key="3">
    <source>
        <dbReference type="ARBA" id="ARBA00022980"/>
    </source>
</evidence>
<dbReference type="GO" id="GO:0022625">
    <property type="term" value="C:cytosolic large ribosomal subunit"/>
    <property type="evidence" value="ECO:0007669"/>
    <property type="project" value="TreeGrafter"/>
</dbReference>
<keyword evidence="9" id="KW-1185">Reference proteome</keyword>
<accession>A0A3B0BRF1</accession>
<dbReference type="Gene3D" id="2.170.120.20">
    <property type="entry name" value="Ribosomal protein L25, beta domain"/>
    <property type="match status" value="1"/>
</dbReference>
<reference evidence="8 9" key="1">
    <citation type="journal article" date="2007" name="Int. J. Syst. Evol. Microbiol.">
        <title>Paenibacillus ginsengarvi sp. nov., isolated from soil from ginseng cultivation.</title>
        <authorList>
            <person name="Yoon M.H."/>
            <person name="Ten L.N."/>
            <person name="Im W.T."/>
        </authorList>
    </citation>
    <scope>NUCLEOTIDE SEQUENCE [LARGE SCALE GENOMIC DNA]</scope>
    <source>
        <strain evidence="8 9">KCTC 13059</strain>
    </source>
</reference>
<keyword evidence="3 5" id="KW-0689">Ribosomal protein</keyword>
<dbReference type="AlphaFoldDB" id="A0A3B0BRF1"/>
<dbReference type="PANTHER" id="PTHR33284:SF1">
    <property type="entry name" value="RIBOSOMAL PROTEIN L25_GLN-TRNA SYNTHETASE, ANTI-CODON-BINDING DOMAIN-CONTAINING PROTEIN"/>
    <property type="match status" value="1"/>
</dbReference>
<protein>
    <recommendedName>
        <fullName evidence="5">Large ribosomal subunit protein bL25</fullName>
    </recommendedName>
    <alternativeName>
        <fullName evidence="5">General stress protein CTC</fullName>
    </alternativeName>
</protein>
<evidence type="ECO:0000256" key="4">
    <source>
        <dbReference type="ARBA" id="ARBA00023274"/>
    </source>
</evidence>
<evidence type="ECO:0000313" key="8">
    <source>
        <dbReference type="EMBL" id="RKN74964.1"/>
    </source>
</evidence>
<dbReference type="PANTHER" id="PTHR33284">
    <property type="entry name" value="RIBOSOMAL PROTEIN L25/GLN-TRNA SYNTHETASE, ANTI-CODON-BINDING DOMAIN-CONTAINING PROTEIN"/>
    <property type="match status" value="1"/>
</dbReference>
<comment type="subunit">
    <text evidence="5">Part of the 50S ribosomal subunit; part of the 5S rRNA/L5/L18/L25 subcomplex. Contacts the 5S rRNA. Binds to the 5S rRNA independently of L5 and L18.</text>
</comment>
<dbReference type="RefSeq" id="WP_120750159.1">
    <property type="nucleotide sequence ID" value="NZ_RBAH01000023.1"/>
</dbReference>
<dbReference type="Proteomes" id="UP000282311">
    <property type="component" value="Unassembled WGS sequence"/>
</dbReference>
<feature type="domain" description="Large ribosomal subunit protein bL25 L25" evidence="6">
    <location>
        <begin position="7"/>
        <end position="92"/>
    </location>
</feature>
<dbReference type="GO" id="GO:0006412">
    <property type="term" value="P:translation"/>
    <property type="evidence" value="ECO:0007669"/>
    <property type="project" value="UniProtKB-UniRule"/>
</dbReference>
<dbReference type="InterPro" id="IPR029751">
    <property type="entry name" value="Ribosomal_L25_dom"/>
</dbReference>
<dbReference type="InterPro" id="IPR020930">
    <property type="entry name" value="Ribosomal_uL5_bac-type"/>
</dbReference>
<dbReference type="InterPro" id="IPR020057">
    <property type="entry name" value="Ribosomal_bL25_b-dom"/>
</dbReference>
<dbReference type="Pfam" id="PF14693">
    <property type="entry name" value="Ribosomal_TL5_C"/>
    <property type="match status" value="1"/>
</dbReference>
<evidence type="ECO:0000256" key="2">
    <source>
        <dbReference type="ARBA" id="ARBA00022884"/>
    </source>
</evidence>
<dbReference type="Gene3D" id="2.40.240.10">
    <property type="entry name" value="Ribosomal Protein L25, Chain P"/>
    <property type="match status" value="1"/>
</dbReference>
<dbReference type="OrthoDB" id="9790002at2"/>
<feature type="domain" description="Large ribosomal subunit protein bL25 beta" evidence="7">
    <location>
        <begin position="101"/>
        <end position="182"/>
    </location>
</feature>
<dbReference type="Pfam" id="PF01386">
    <property type="entry name" value="Ribosomal_L25p"/>
    <property type="match status" value="1"/>
</dbReference>
<comment type="caution">
    <text evidence="8">The sequence shown here is derived from an EMBL/GenBank/DDBJ whole genome shotgun (WGS) entry which is preliminary data.</text>
</comment>
<dbReference type="EMBL" id="RBAH01000023">
    <property type="protein sequence ID" value="RKN74964.1"/>
    <property type="molecule type" value="Genomic_DNA"/>
</dbReference>
<evidence type="ECO:0000256" key="5">
    <source>
        <dbReference type="HAMAP-Rule" id="MF_01334"/>
    </source>
</evidence>